<dbReference type="KEGG" id="daf:Desaf_3588"/>
<dbReference type="AlphaFoldDB" id="F3YYP1"/>
<name>F3YYP1_DESAF</name>
<dbReference type="STRING" id="690850.Desaf_3588"/>
<feature type="domain" description="Dinitrogenase iron-molybdenum cofactor biosynthesis" evidence="1">
    <location>
        <begin position="10"/>
        <end position="100"/>
    </location>
</feature>
<keyword evidence="3" id="KW-1185">Reference proteome</keyword>
<dbReference type="SUPFAM" id="SSF53146">
    <property type="entry name" value="Nitrogenase accessory factor-like"/>
    <property type="match status" value="1"/>
</dbReference>
<dbReference type="CDD" id="cd00851">
    <property type="entry name" value="MTH1175"/>
    <property type="match status" value="1"/>
</dbReference>
<dbReference type="Gene3D" id="3.30.420.130">
    <property type="entry name" value="Dinitrogenase iron-molybdenum cofactor biosynthesis domain"/>
    <property type="match status" value="1"/>
</dbReference>
<evidence type="ECO:0000259" key="1">
    <source>
        <dbReference type="Pfam" id="PF02579"/>
    </source>
</evidence>
<accession>F3YYP1</accession>
<dbReference type="PANTHER" id="PTHR42983">
    <property type="entry name" value="DINITROGENASE IRON-MOLYBDENUM COFACTOR PROTEIN-RELATED"/>
    <property type="match status" value="1"/>
</dbReference>
<dbReference type="Proteomes" id="UP000007844">
    <property type="component" value="Chromosome"/>
</dbReference>
<dbReference type="eggNOG" id="COG1433">
    <property type="taxonomic scope" value="Bacteria"/>
</dbReference>
<dbReference type="PANTHER" id="PTHR42983:SF1">
    <property type="entry name" value="IRON-MOLYBDENUM PROTEIN"/>
    <property type="match status" value="1"/>
</dbReference>
<sequence>MIKIAVPSRGGMVDEHFGHCEAFTIFSIDDGQGIVGEEKLTPPPGCGCKSNIIPVLVQMGVTVLVAGNMGEGAVVRLQQSGIQVVRGASGPVRNAVQAYLDGKLQDRQEVCLEHGHHGCHGE</sequence>
<evidence type="ECO:0000313" key="2">
    <source>
        <dbReference type="EMBL" id="EGJ51867.1"/>
    </source>
</evidence>
<protein>
    <submittedName>
        <fullName evidence="2">Dinitrogenase iron-molybdenum cofactor biosynthesis protein</fullName>
    </submittedName>
</protein>
<dbReference type="Pfam" id="PF02579">
    <property type="entry name" value="Nitro_FeMo-Co"/>
    <property type="match status" value="1"/>
</dbReference>
<dbReference type="InterPro" id="IPR033913">
    <property type="entry name" value="MTH1175_dom"/>
</dbReference>
<proteinExistence type="predicted"/>
<dbReference type="InterPro" id="IPR036105">
    <property type="entry name" value="DiNase_FeMo-co_biosyn_sf"/>
</dbReference>
<dbReference type="EMBL" id="CP003221">
    <property type="protein sequence ID" value="EGJ51867.1"/>
    <property type="molecule type" value="Genomic_DNA"/>
</dbReference>
<organism evidence="2 3">
    <name type="scientific">Desulfocurvibacter africanus subsp. africanus str. Walvis Bay</name>
    <dbReference type="NCBI Taxonomy" id="690850"/>
    <lineage>
        <taxon>Bacteria</taxon>
        <taxon>Pseudomonadati</taxon>
        <taxon>Thermodesulfobacteriota</taxon>
        <taxon>Desulfovibrionia</taxon>
        <taxon>Desulfovibrionales</taxon>
        <taxon>Desulfovibrionaceae</taxon>
        <taxon>Desulfocurvibacter</taxon>
    </lineage>
</organism>
<reference evidence="2 3" key="1">
    <citation type="journal article" date="2011" name="J. Bacteriol.">
        <title>Genome sequence of the mercury-methylating and pleomorphic Desulfovibrio africanus Strain Walvis Bay.</title>
        <authorList>
            <person name="Brown S.D."/>
            <person name="Wall J.D."/>
            <person name="Kucken A.M."/>
            <person name="Gilmour C.C."/>
            <person name="Podar M."/>
            <person name="Brandt C.C."/>
            <person name="Teshima H."/>
            <person name="Detter J.C."/>
            <person name="Han C.S."/>
            <person name="Land M.L."/>
            <person name="Lucas S."/>
            <person name="Han J."/>
            <person name="Pennacchio L."/>
            <person name="Nolan M."/>
            <person name="Pitluck S."/>
            <person name="Woyke T."/>
            <person name="Goodwin L."/>
            <person name="Palumbo A.V."/>
            <person name="Elias D.A."/>
        </authorList>
    </citation>
    <scope>NUCLEOTIDE SEQUENCE [LARGE SCALE GENOMIC DNA]</scope>
    <source>
        <strain evidence="2 3">Walvis Bay</strain>
    </source>
</reference>
<dbReference type="HOGENOM" id="CLU_104194_2_0_7"/>
<gene>
    <name evidence="2" type="ORF">Desaf_3588</name>
</gene>
<evidence type="ECO:0000313" key="3">
    <source>
        <dbReference type="Proteomes" id="UP000007844"/>
    </source>
</evidence>
<dbReference type="InterPro" id="IPR003731">
    <property type="entry name" value="Di-Nase_FeMo-co_biosynth"/>
</dbReference>
<dbReference type="RefSeq" id="WP_014261481.1">
    <property type="nucleotide sequence ID" value="NC_016629.1"/>
</dbReference>